<dbReference type="InterPro" id="IPR047057">
    <property type="entry name" value="MerR_fam"/>
</dbReference>
<keyword evidence="8" id="KW-1185">Reference proteome</keyword>
<organism evidence="7 8">
    <name type="scientific">Mahella australiensis (strain DSM 15567 / CIP 107919 / 50-1 BON)</name>
    <dbReference type="NCBI Taxonomy" id="697281"/>
    <lineage>
        <taxon>Bacteria</taxon>
        <taxon>Bacillati</taxon>
        <taxon>Bacillota</taxon>
        <taxon>Clostridia</taxon>
        <taxon>Thermoanaerobacterales</taxon>
        <taxon>Thermoanaerobacterales Family IV. Incertae Sedis</taxon>
        <taxon>Mahella</taxon>
    </lineage>
</organism>
<dbReference type="STRING" id="697281.Mahau_1408"/>
<keyword evidence="2" id="KW-0805">Transcription regulation</keyword>
<dbReference type="KEGG" id="mas:Mahau_1408"/>
<feature type="domain" description="HTH merR-type" evidence="6">
    <location>
        <begin position="6"/>
        <end position="74"/>
    </location>
</feature>
<dbReference type="PROSITE" id="PS50937">
    <property type="entry name" value="HTH_MERR_2"/>
    <property type="match status" value="1"/>
</dbReference>
<dbReference type="PANTHER" id="PTHR30204">
    <property type="entry name" value="REDOX-CYCLING DRUG-SENSING TRANSCRIPTIONAL ACTIVATOR SOXR"/>
    <property type="match status" value="1"/>
</dbReference>
<evidence type="ECO:0000256" key="2">
    <source>
        <dbReference type="ARBA" id="ARBA00023015"/>
    </source>
</evidence>
<dbReference type="AlphaFoldDB" id="F3ZXT1"/>
<dbReference type="SMART" id="SM00422">
    <property type="entry name" value="HTH_MERR"/>
    <property type="match status" value="1"/>
</dbReference>
<dbReference type="CDD" id="cd04764">
    <property type="entry name" value="HTH_MlrA-like_sg1"/>
    <property type="match status" value="1"/>
</dbReference>
<proteinExistence type="predicted"/>
<evidence type="ECO:0000256" key="1">
    <source>
        <dbReference type="ARBA" id="ARBA00022491"/>
    </source>
</evidence>
<protein>
    <submittedName>
        <fullName evidence="7">Regulatory protein MerR</fullName>
    </submittedName>
</protein>
<dbReference type="PANTHER" id="PTHR30204:SF69">
    <property type="entry name" value="MERR-FAMILY TRANSCRIPTIONAL REGULATOR"/>
    <property type="match status" value="1"/>
</dbReference>
<dbReference type="InterPro" id="IPR009061">
    <property type="entry name" value="DNA-bd_dom_put_sf"/>
</dbReference>
<dbReference type="GO" id="GO:0003677">
    <property type="term" value="F:DNA binding"/>
    <property type="evidence" value="ECO:0007669"/>
    <property type="project" value="UniProtKB-KW"/>
</dbReference>
<keyword evidence="4" id="KW-0804">Transcription</keyword>
<sequence>MPDEKTYTISEVAKLTGYEPHVIRYYEKEFDLNIPRTKSNHRYFTYREIELLEYIKALQDKGFTNSQIKDIINAPQQPLDNEDAKFDADVATTDLPVPSAGLMMQANLNGILSELKDDILEEMRMQLQMEHEPYRLALADIADQIKELAAKLNDKDEDVLLSENAKLKMQVKQKAYEIASLKEELARERNKKRSLFSRLFKR</sequence>
<dbReference type="GO" id="GO:0003700">
    <property type="term" value="F:DNA-binding transcription factor activity"/>
    <property type="evidence" value="ECO:0007669"/>
    <property type="project" value="InterPro"/>
</dbReference>
<gene>
    <name evidence="7" type="ordered locus">Mahau_1408</name>
</gene>
<accession>F3ZXT1</accession>
<keyword evidence="3" id="KW-0238">DNA-binding</keyword>
<evidence type="ECO:0000259" key="6">
    <source>
        <dbReference type="PROSITE" id="PS50937"/>
    </source>
</evidence>
<dbReference type="SUPFAM" id="SSF46955">
    <property type="entry name" value="Putative DNA-binding domain"/>
    <property type="match status" value="1"/>
</dbReference>
<reference evidence="8" key="1">
    <citation type="submission" date="2010-11" db="EMBL/GenBank/DDBJ databases">
        <title>The complete genome of Mahella australiensis DSM 15567.</title>
        <authorList>
            <consortium name="US DOE Joint Genome Institute (JGI-PGF)"/>
            <person name="Lucas S."/>
            <person name="Copeland A."/>
            <person name="Lapidus A."/>
            <person name="Bruce D."/>
            <person name="Goodwin L."/>
            <person name="Pitluck S."/>
            <person name="Kyrpides N."/>
            <person name="Mavromatis K."/>
            <person name="Pagani I."/>
            <person name="Ivanova N."/>
            <person name="Teshima H."/>
            <person name="Brettin T."/>
            <person name="Detter J.C."/>
            <person name="Han C."/>
            <person name="Tapia R."/>
            <person name="Land M."/>
            <person name="Hauser L."/>
            <person name="Markowitz V."/>
            <person name="Cheng J.-F."/>
            <person name="Hugenholtz P."/>
            <person name="Woyke T."/>
            <person name="Wu D."/>
            <person name="Spring S."/>
            <person name="Pukall R."/>
            <person name="Steenblock K."/>
            <person name="Schneider S."/>
            <person name="Klenk H.-P."/>
            <person name="Eisen J.A."/>
        </authorList>
    </citation>
    <scope>NUCLEOTIDE SEQUENCE [LARGE SCALE GENOMIC DNA]</scope>
    <source>
        <strain evidence="8">DSM 15567 / CIP 107919 / 50-1 BON</strain>
    </source>
</reference>
<keyword evidence="5" id="KW-0175">Coiled coil</keyword>
<name>F3ZXT1_MAHA5</name>
<feature type="coiled-coil region" evidence="5">
    <location>
        <begin position="138"/>
        <end position="198"/>
    </location>
</feature>
<reference evidence="7 8" key="2">
    <citation type="journal article" date="2011" name="Stand. Genomic Sci.">
        <title>Complete genome sequence of Mahella australiensis type strain (50-1 BON).</title>
        <authorList>
            <person name="Sikorski J."/>
            <person name="Teshima H."/>
            <person name="Nolan M."/>
            <person name="Lucas S."/>
            <person name="Hammon N."/>
            <person name="Deshpande S."/>
            <person name="Cheng J.F."/>
            <person name="Pitluck S."/>
            <person name="Liolios K."/>
            <person name="Pagani I."/>
            <person name="Ivanova N."/>
            <person name="Huntemann M."/>
            <person name="Mavromatis K."/>
            <person name="Ovchinikova G."/>
            <person name="Pati A."/>
            <person name="Tapia R."/>
            <person name="Han C."/>
            <person name="Goodwin L."/>
            <person name="Chen A."/>
            <person name="Palaniappan K."/>
            <person name="Land M."/>
            <person name="Hauser L."/>
            <person name="Ngatchou-Djao O.D."/>
            <person name="Rohde M."/>
            <person name="Pukall R."/>
            <person name="Spring S."/>
            <person name="Abt B."/>
            <person name="Goker M."/>
            <person name="Detter J.C."/>
            <person name="Woyke T."/>
            <person name="Bristow J."/>
            <person name="Markowitz V."/>
            <person name="Hugenholtz P."/>
            <person name="Eisen J.A."/>
            <person name="Kyrpides N.C."/>
            <person name="Klenk H.P."/>
            <person name="Lapidus A."/>
        </authorList>
    </citation>
    <scope>NUCLEOTIDE SEQUENCE [LARGE SCALE GENOMIC DNA]</scope>
    <source>
        <strain evidence="8">DSM 15567 / CIP 107919 / 50-1 BON</strain>
    </source>
</reference>
<dbReference type="RefSeq" id="WP_013781030.1">
    <property type="nucleotide sequence ID" value="NC_015520.1"/>
</dbReference>
<evidence type="ECO:0000313" key="7">
    <source>
        <dbReference type="EMBL" id="AEE96601.1"/>
    </source>
</evidence>
<evidence type="ECO:0000256" key="4">
    <source>
        <dbReference type="ARBA" id="ARBA00023163"/>
    </source>
</evidence>
<evidence type="ECO:0000256" key="3">
    <source>
        <dbReference type="ARBA" id="ARBA00023125"/>
    </source>
</evidence>
<dbReference type="InterPro" id="IPR000551">
    <property type="entry name" value="MerR-type_HTH_dom"/>
</dbReference>
<keyword evidence="1" id="KW-0678">Repressor</keyword>
<dbReference type="Proteomes" id="UP000008457">
    <property type="component" value="Chromosome"/>
</dbReference>
<evidence type="ECO:0000256" key="5">
    <source>
        <dbReference type="SAM" id="Coils"/>
    </source>
</evidence>
<dbReference type="Gene3D" id="1.10.1660.10">
    <property type="match status" value="1"/>
</dbReference>
<dbReference type="eggNOG" id="COG0789">
    <property type="taxonomic scope" value="Bacteria"/>
</dbReference>
<dbReference type="Pfam" id="PF13411">
    <property type="entry name" value="MerR_1"/>
    <property type="match status" value="1"/>
</dbReference>
<evidence type="ECO:0000313" key="8">
    <source>
        <dbReference type="Proteomes" id="UP000008457"/>
    </source>
</evidence>
<dbReference type="EMBL" id="CP002360">
    <property type="protein sequence ID" value="AEE96601.1"/>
    <property type="molecule type" value="Genomic_DNA"/>
</dbReference>
<dbReference type="HOGENOM" id="CLU_1394184_0_0_9"/>